<dbReference type="EMBL" id="ML179133">
    <property type="protein sequence ID" value="THU98624.1"/>
    <property type="molecule type" value="Genomic_DNA"/>
</dbReference>
<dbReference type="AlphaFoldDB" id="A0A4S8M8E1"/>
<dbReference type="Proteomes" id="UP000297245">
    <property type="component" value="Unassembled WGS sequence"/>
</dbReference>
<feature type="non-terminal residue" evidence="1">
    <location>
        <position position="1"/>
    </location>
</feature>
<organism evidence="1 2">
    <name type="scientific">Dendrothele bispora (strain CBS 962.96)</name>
    <dbReference type="NCBI Taxonomy" id="1314807"/>
    <lineage>
        <taxon>Eukaryota</taxon>
        <taxon>Fungi</taxon>
        <taxon>Dikarya</taxon>
        <taxon>Basidiomycota</taxon>
        <taxon>Agaricomycotina</taxon>
        <taxon>Agaricomycetes</taxon>
        <taxon>Agaricomycetidae</taxon>
        <taxon>Agaricales</taxon>
        <taxon>Agaricales incertae sedis</taxon>
        <taxon>Dendrothele</taxon>
    </lineage>
</organism>
<gene>
    <name evidence="1" type="ORF">K435DRAFT_777385</name>
</gene>
<proteinExistence type="predicted"/>
<evidence type="ECO:0000313" key="1">
    <source>
        <dbReference type="EMBL" id="THU98624.1"/>
    </source>
</evidence>
<protein>
    <submittedName>
        <fullName evidence="1">Uncharacterized protein</fullName>
    </submittedName>
</protein>
<name>A0A4S8M8E1_DENBC</name>
<accession>A0A4S8M8E1</accession>
<evidence type="ECO:0000313" key="2">
    <source>
        <dbReference type="Proteomes" id="UP000297245"/>
    </source>
</evidence>
<reference evidence="1 2" key="1">
    <citation type="journal article" date="2019" name="Nat. Ecol. Evol.">
        <title>Megaphylogeny resolves global patterns of mushroom evolution.</title>
        <authorList>
            <person name="Varga T."/>
            <person name="Krizsan K."/>
            <person name="Foldi C."/>
            <person name="Dima B."/>
            <person name="Sanchez-Garcia M."/>
            <person name="Sanchez-Ramirez S."/>
            <person name="Szollosi G.J."/>
            <person name="Szarkandi J.G."/>
            <person name="Papp V."/>
            <person name="Albert L."/>
            <person name="Andreopoulos W."/>
            <person name="Angelini C."/>
            <person name="Antonin V."/>
            <person name="Barry K.W."/>
            <person name="Bougher N.L."/>
            <person name="Buchanan P."/>
            <person name="Buyck B."/>
            <person name="Bense V."/>
            <person name="Catcheside P."/>
            <person name="Chovatia M."/>
            <person name="Cooper J."/>
            <person name="Damon W."/>
            <person name="Desjardin D."/>
            <person name="Finy P."/>
            <person name="Geml J."/>
            <person name="Haridas S."/>
            <person name="Hughes K."/>
            <person name="Justo A."/>
            <person name="Karasinski D."/>
            <person name="Kautmanova I."/>
            <person name="Kiss B."/>
            <person name="Kocsube S."/>
            <person name="Kotiranta H."/>
            <person name="LaButti K.M."/>
            <person name="Lechner B.E."/>
            <person name="Liimatainen K."/>
            <person name="Lipzen A."/>
            <person name="Lukacs Z."/>
            <person name="Mihaltcheva S."/>
            <person name="Morgado L.N."/>
            <person name="Niskanen T."/>
            <person name="Noordeloos M.E."/>
            <person name="Ohm R.A."/>
            <person name="Ortiz-Santana B."/>
            <person name="Ovrebo C."/>
            <person name="Racz N."/>
            <person name="Riley R."/>
            <person name="Savchenko A."/>
            <person name="Shiryaev A."/>
            <person name="Soop K."/>
            <person name="Spirin V."/>
            <person name="Szebenyi C."/>
            <person name="Tomsovsky M."/>
            <person name="Tulloss R.E."/>
            <person name="Uehling J."/>
            <person name="Grigoriev I.V."/>
            <person name="Vagvolgyi C."/>
            <person name="Papp T."/>
            <person name="Martin F.M."/>
            <person name="Miettinen O."/>
            <person name="Hibbett D.S."/>
            <person name="Nagy L.G."/>
        </authorList>
    </citation>
    <scope>NUCLEOTIDE SEQUENCE [LARGE SCALE GENOMIC DNA]</scope>
    <source>
        <strain evidence="1 2">CBS 962.96</strain>
    </source>
</reference>
<sequence>IYMLPKPLSWSDRELSKIRCPLVWRDLGETHATISHSIRLAHVRRMSERIMLL</sequence>
<keyword evidence="2" id="KW-1185">Reference proteome</keyword>